<sequence>MLKGLEVKEKLFSESTNNKDFRIDSQFYTQEPFKNPTLDYIKIGEAIKKAQYGISISMNEEGEGIPIYRMNEIHNMLCDSEVSKFAEITDKELSTFVLNDKDVVFNRTNSYEWVGRTGIYRKKDDRDFVFASYLVRFVPDKSLLYPEYLAAFLSSNYGIKDIKRRARQSINQTNVNPEEVKEIEIPLIPIALQKKFEYLFETAYQKLSAAERINQKASLLLEKNLNTLSKEISTDNINIKSYTESFSISGRFDAEYYQPKYDDYLEIVHNYSNGWKPLYELVNLKDKSFNPKKKEVYNYIELSNIGVDGTIEDVTVTSGQELPSRARRIVKKDDVIISSIEGSLQSCALITSKYHNSLCSTGFYVINSSLINSETLLILFKSEVIQNILKQNCSGTILTAINKPEFLNIPIPLIDPEIQSEISSSLKESFELKEKGEELLVFARQIVDRIIERGVNDAMDYASVKMLERDLI</sequence>
<organism evidence="5 6">
    <name type="scientific">Salinimicrobium catena</name>
    <dbReference type="NCBI Taxonomy" id="390640"/>
    <lineage>
        <taxon>Bacteria</taxon>
        <taxon>Pseudomonadati</taxon>
        <taxon>Bacteroidota</taxon>
        <taxon>Flavobacteriia</taxon>
        <taxon>Flavobacteriales</taxon>
        <taxon>Flavobacteriaceae</taxon>
        <taxon>Salinimicrobium</taxon>
    </lineage>
</organism>
<feature type="domain" description="Type I restriction modification DNA specificity" evidence="4">
    <location>
        <begin position="58"/>
        <end position="196"/>
    </location>
</feature>
<feature type="domain" description="Type I restriction modification DNA specificity" evidence="4">
    <location>
        <begin position="281"/>
        <end position="428"/>
    </location>
</feature>
<proteinExistence type="inferred from homology"/>
<keyword evidence="2" id="KW-0680">Restriction system</keyword>
<reference evidence="5 6" key="1">
    <citation type="submission" date="2016-10" db="EMBL/GenBank/DDBJ databases">
        <authorList>
            <person name="de Groot N.N."/>
        </authorList>
    </citation>
    <scope>NUCLEOTIDE SEQUENCE [LARGE SCALE GENOMIC DNA]</scope>
    <source>
        <strain evidence="5 6">DSM 23553</strain>
    </source>
</reference>
<dbReference type="EMBL" id="FNUG01000001">
    <property type="protein sequence ID" value="SEE54328.1"/>
    <property type="molecule type" value="Genomic_DNA"/>
</dbReference>
<dbReference type="GO" id="GO:0009307">
    <property type="term" value="P:DNA restriction-modification system"/>
    <property type="evidence" value="ECO:0007669"/>
    <property type="project" value="UniProtKB-KW"/>
</dbReference>
<dbReference type="CDD" id="cd16961">
    <property type="entry name" value="RMtype1_S_TRD-CR_like"/>
    <property type="match status" value="1"/>
</dbReference>
<dbReference type="InterPro" id="IPR052021">
    <property type="entry name" value="Type-I_RS_S_subunit"/>
</dbReference>
<dbReference type="InterPro" id="IPR000055">
    <property type="entry name" value="Restrct_endonuc_typeI_TRD"/>
</dbReference>
<evidence type="ECO:0000259" key="4">
    <source>
        <dbReference type="Pfam" id="PF01420"/>
    </source>
</evidence>
<evidence type="ECO:0000313" key="6">
    <source>
        <dbReference type="Proteomes" id="UP000199448"/>
    </source>
</evidence>
<evidence type="ECO:0000256" key="1">
    <source>
        <dbReference type="ARBA" id="ARBA00010923"/>
    </source>
</evidence>
<evidence type="ECO:0000256" key="2">
    <source>
        <dbReference type="ARBA" id="ARBA00022747"/>
    </source>
</evidence>
<dbReference type="RefSeq" id="WP_143019345.1">
    <property type="nucleotide sequence ID" value="NZ_FNGG01000016.1"/>
</dbReference>
<keyword evidence="3" id="KW-0238">DNA-binding</keyword>
<protein>
    <submittedName>
        <fullName evidence="5">Type I restriction enzyme, S subunit</fullName>
    </submittedName>
</protein>
<dbReference type="STRING" id="390640.SAMN04488034_101807"/>
<name>A0A1H5JRQ5_9FLAO</name>
<dbReference type="Gene3D" id="3.90.220.20">
    <property type="entry name" value="DNA methylase specificity domains"/>
    <property type="match status" value="2"/>
</dbReference>
<dbReference type="PANTHER" id="PTHR30408:SF12">
    <property type="entry name" value="TYPE I RESTRICTION ENZYME MJAVIII SPECIFICITY SUBUNIT"/>
    <property type="match status" value="1"/>
</dbReference>
<evidence type="ECO:0000313" key="5">
    <source>
        <dbReference type="EMBL" id="SEE54328.1"/>
    </source>
</evidence>
<accession>A0A1H5JRQ5</accession>
<dbReference type="Proteomes" id="UP000199448">
    <property type="component" value="Unassembled WGS sequence"/>
</dbReference>
<dbReference type="PANTHER" id="PTHR30408">
    <property type="entry name" value="TYPE-1 RESTRICTION ENZYME ECOKI SPECIFICITY PROTEIN"/>
    <property type="match status" value="1"/>
</dbReference>
<comment type="similarity">
    <text evidence="1">Belongs to the type-I restriction system S methylase family.</text>
</comment>
<evidence type="ECO:0000256" key="3">
    <source>
        <dbReference type="ARBA" id="ARBA00023125"/>
    </source>
</evidence>
<dbReference type="Pfam" id="PF01420">
    <property type="entry name" value="Methylase_S"/>
    <property type="match status" value="2"/>
</dbReference>
<dbReference type="AlphaFoldDB" id="A0A1H5JRQ5"/>
<gene>
    <name evidence="5" type="ORF">SAMN04488034_101807</name>
</gene>
<dbReference type="GO" id="GO:0003677">
    <property type="term" value="F:DNA binding"/>
    <property type="evidence" value="ECO:0007669"/>
    <property type="project" value="UniProtKB-KW"/>
</dbReference>
<keyword evidence="6" id="KW-1185">Reference proteome</keyword>
<dbReference type="OrthoDB" id="9816225at2"/>
<dbReference type="SUPFAM" id="SSF116734">
    <property type="entry name" value="DNA methylase specificity domain"/>
    <property type="match status" value="2"/>
</dbReference>
<dbReference type="CDD" id="cd17524">
    <property type="entry name" value="RMtype1_S_EcoUTORF5051P-TRD2-CR2_like"/>
    <property type="match status" value="1"/>
</dbReference>
<dbReference type="InterPro" id="IPR044946">
    <property type="entry name" value="Restrct_endonuc_typeI_TRD_sf"/>
</dbReference>